<sequence length="51" mass="5484">MSGKPEMSHVQSHTEYVRSRRTCPGCGTGVPVESSRAAPPLCENCRPKPTA</sequence>
<dbReference type="RefSeq" id="WP_174242971.1">
    <property type="nucleotide sequence ID" value="NZ_JAHQXE010000003.1"/>
</dbReference>
<accession>A0AA41G241</accession>
<dbReference type="EMBL" id="JAHQXE010000003">
    <property type="protein sequence ID" value="MBV0902099.1"/>
    <property type="molecule type" value="Genomic_DNA"/>
</dbReference>
<protein>
    <recommendedName>
        <fullName evidence="4">Small CPxCG-related zinc finger protein</fullName>
    </recommendedName>
</protein>
<name>A0AA41G241_9EURY</name>
<reference evidence="2" key="1">
    <citation type="submission" date="2021-06" db="EMBL/GenBank/DDBJ databases">
        <title>New haloarchaea isolates fom saline soil.</title>
        <authorList>
            <person name="Duran-Viseras A."/>
            <person name="Sanchez-Porro C.S."/>
            <person name="Ventosa A."/>
        </authorList>
    </citation>
    <scope>NUCLEOTIDE SEQUENCE</scope>
    <source>
        <strain evidence="2">JCM 18369</strain>
    </source>
</reference>
<dbReference type="Proteomes" id="UP001166304">
    <property type="component" value="Unassembled WGS sequence"/>
</dbReference>
<proteinExistence type="predicted"/>
<organism evidence="2 3">
    <name type="scientific">Haloarcula salina</name>
    <dbReference type="NCBI Taxonomy" id="1429914"/>
    <lineage>
        <taxon>Archaea</taxon>
        <taxon>Methanobacteriati</taxon>
        <taxon>Methanobacteriota</taxon>
        <taxon>Stenosarchaea group</taxon>
        <taxon>Halobacteria</taxon>
        <taxon>Halobacteriales</taxon>
        <taxon>Haloarculaceae</taxon>
        <taxon>Haloarcula</taxon>
    </lineage>
</organism>
<gene>
    <name evidence="2" type="ORF">KTS37_09895</name>
</gene>
<evidence type="ECO:0008006" key="4">
    <source>
        <dbReference type="Google" id="ProtNLM"/>
    </source>
</evidence>
<keyword evidence="3" id="KW-1185">Reference proteome</keyword>
<feature type="region of interest" description="Disordered" evidence="1">
    <location>
        <begin position="27"/>
        <end position="51"/>
    </location>
</feature>
<evidence type="ECO:0000256" key="1">
    <source>
        <dbReference type="SAM" id="MobiDB-lite"/>
    </source>
</evidence>
<evidence type="ECO:0000313" key="3">
    <source>
        <dbReference type="Proteomes" id="UP001166304"/>
    </source>
</evidence>
<dbReference type="AlphaFoldDB" id="A0AA41G241"/>
<comment type="caution">
    <text evidence="2">The sequence shown here is derived from an EMBL/GenBank/DDBJ whole genome shotgun (WGS) entry which is preliminary data.</text>
</comment>
<evidence type="ECO:0000313" key="2">
    <source>
        <dbReference type="EMBL" id="MBV0902099.1"/>
    </source>
</evidence>